<dbReference type="Gene3D" id="1.10.260.40">
    <property type="entry name" value="lambda repressor-like DNA-binding domains"/>
    <property type="match status" value="1"/>
</dbReference>
<accession>A0ABX8CK16</accession>
<organism evidence="2 3">
    <name type="scientific">Nocardia tengchongensis</name>
    <dbReference type="NCBI Taxonomy" id="2055889"/>
    <lineage>
        <taxon>Bacteria</taxon>
        <taxon>Bacillati</taxon>
        <taxon>Actinomycetota</taxon>
        <taxon>Actinomycetes</taxon>
        <taxon>Mycobacteriales</taxon>
        <taxon>Nocardiaceae</taxon>
        <taxon>Nocardia</taxon>
    </lineage>
</organism>
<evidence type="ECO:0000259" key="1">
    <source>
        <dbReference type="PROSITE" id="PS50943"/>
    </source>
</evidence>
<evidence type="ECO:0000313" key="2">
    <source>
        <dbReference type="EMBL" id="QVI19904.1"/>
    </source>
</evidence>
<dbReference type="CDD" id="cd00093">
    <property type="entry name" value="HTH_XRE"/>
    <property type="match status" value="1"/>
</dbReference>
<dbReference type="Pfam" id="PF13560">
    <property type="entry name" value="HTH_31"/>
    <property type="match status" value="1"/>
</dbReference>
<gene>
    <name evidence="2" type="ORF">KHQ06_26895</name>
</gene>
<dbReference type="InterPro" id="IPR001387">
    <property type="entry name" value="Cro/C1-type_HTH"/>
</dbReference>
<sequence>MYLASDTQWSDTLRPPNFGEFLRYLRDERCLSRERLAMHSGVSASYINHLECGRRDRPTQIVVQALLACLHRISPVPDESRNHLFVLAGLRSYTTSNTRAHQDGGVGSI</sequence>
<name>A0ABX8CK16_9NOCA</name>
<feature type="domain" description="HTH cro/C1-type" evidence="1">
    <location>
        <begin position="22"/>
        <end position="76"/>
    </location>
</feature>
<proteinExistence type="predicted"/>
<protein>
    <submittedName>
        <fullName evidence="2">Helix-turn-helix transcriptional regulator</fullName>
    </submittedName>
</protein>
<keyword evidence="3" id="KW-1185">Reference proteome</keyword>
<dbReference type="Proteomes" id="UP000683310">
    <property type="component" value="Chromosome"/>
</dbReference>
<dbReference type="EMBL" id="CP074371">
    <property type="protein sequence ID" value="QVI19904.1"/>
    <property type="molecule type" value="Genomic_DNA"/>
</dbReference>
<dbReference type="PROSITE" id="PS50943">
    <property type="entry name" value="HTH_CROC1"/>
    <property type="match status" value="1"/>
</dbReference>
<reference evidence="2 3" key="1">
    <citation type="submission" date="2021-04" db="EMBL/GenBank/DDBJ databases">
        <title>Nocardia tengchongensis.</title>
        <authorList>
            <person name="Zhuang k."/>
            <person name="Ran Y."/>
            <person name="Li W."/>
        </authorList>
    </citation>
    <scope>NUCLEOTIDE SEQUENCE [LARGE SCALE GENOMIC DNA]</scope>
    <source>
        <strain evidence="2 3">CFH S0057</strain>
    </source>
</reference>
<evidence type="ECO:0000313" key="3">
    <source>
        <dbReference type="Proteomes" id="UP000683310"/>
    </source>
</evidence>
<dbReference type="RefSeq" id="WP_213555934.1">
    <property type="nucleotide sequence ID" value="NZ_JBHZDI010000091.1"/>
</dbReference>
<dbReference type="SUPFAM" id="SSF47413">
    <property type="entry name" value="lambda repressor-like DNA-binding domains"/>
    <property type="match status" value="1"/>
</dbReference>
<dbReference type="InterPro" id="IPR010982">
    <property type="entry name" value="Lambda_DNA-bd_dom_sf"/>
</dbReference>